<proteinExistence type="predicted"/>
<evidence type="ECO:0000256" key="10">
    <source>
        <dbReference type="SAM" id="Phobius"/>
    </source>
</evidence>
<evidence type="ECO:0000313" key="12">
    <source>
        <dbReference type="EMBL" id="CAH3173997.1"/>
    </source>
</evidence>
<gene>
    <name evidence="12" type="ORF">PLOB_00014503</name>
</gene>
<evidence type="ECO:0000256" key="4">
    <source>
        <dbReference type="ARBA" id="ARBA00022989"/>
    </source>
</evidence>
<keyword evidence="6 10" id="KW-0472">Membrane</keyword>
<dbReference type="CDD" id="cd00637">
    <property type="entry name" value="7tm_classA_rhodopsin-like"/>
    <property type="match status" value="1"/>
</dbReference>
<keyword evidence="3 10" id="KW-0812">Transmembrane</keyword>
<evidence type="ECO:0000313" key="13">
    <source>
        <dbReference type="Proteomes" id="UP001159405"/>
    </source>
</evidence>
<keyword evidence="13" id="KW-1185">Reference proteome</keyword>
<comment type="caution">
    <text evidence="12">The sequence shown here is derived from an EMBL/GenBank/DDBJ whole genome shotgun (WGS) entry which is preliminary data.</text>
</comment>
<comment type="subcellular location">
    <subcellularLocation>
        <location evidence="1">Cell membrane</location>
        <topology evidence="1">Multi-pass membrane protein</topology>
    </subcellularLocation>
</comment>
<dbReference type="SUPFAM" id="SSF81321">
    <property type="entry name" value="Family A G protein-coupled receptor-like"/>
    <property type="match status" value="1"/>
</dbReference>
<protein>
    <recommendedName>
        <fullName evidence="11">G-protein coupled receptors family 1 profile domain-containing protein</fullName>
    </recommendedName>
</protein>
<dbReference type="PANTHER" id="PTHR24246">
    <property type="entry name" value="OLFACTORY RECEPTOR AND ADENOSINE RECEPTOR"/>
    <property type="match status" value="1"/>
</dbReference>
<evidence type="ECO:0000259" key="11">
    <source>
        <dbReference type="PROSITE" id="PS50262"/>
    </source>
</evidence>
<dbReference type="Proteomes" id="UP001159405">
    <property type="component" value="Unassembled WGS sequence"/>
</dbReference>
<keyword evidence="8" id="KW-0325">Glycoprotein</keyword>
<dbReference type="PROSITE" id="PS50262">
    <property type="entry name" value="G_PROTEIN_RECEP_F1_2"/>
    <property type="match status" value="1"/>
</dbReference>
<feature type="transmembrane region" description="Helical" evidence="10">
    <location>
        <begin position="76"/>
        <end position="96"/>
    </location>
</feature>
<keyword evidence="7" id="KW-0675">Receptor</keyword>
<accession>A0ABN8R5K2</accession>
<dbReference type="EMBL" id="CALNXK010000186">
    <property type="protein sequence ID" value="CAH3173997.1"/>
    <property type="molecule type" value="Genomic_DNA"/>
</dbReference>
<keyword evidence="9" id="KW-0807">Transducer</keyword>
<dbReference type="InterPro" id="IPR017452">
    <property type="entry name" value="GPCR_Rhodpsn_7TM"/>
</dbReference>
<evidence type="ECO:0000256" key="6">
    <source>
        <dbReference type="ARBA" id="ARBA00023136"/>
    </source>
</evidence>
<evidence type="ECO:0000256" key="9">
    <source>
        <dbReference type="ARBA" id="ARBA00023224"/>
    </source>
</evidence>
<sequence length="236" mass="26837">MFQCLAVSDLGVGLKSQPLFCLIFMKCYFYEKITLDLHVLYIANWTTSIIFCGVSILTSTALSVDRLLALFLGLRYRRVFITVSCVVILFCSYHLFLTTITTVIVLSLIISVVSYSKIFLRLRKHQLSVQGNAHDRQPNGGRIPLNIALYKKTVVSIAMVQVALFVCYVPFIISLITIRPSDHDNSLSTTLIIVREAATTIFYVNSSLNPFLYFWRMKELRQVVKAIIKRVFSCLS</sequence>
<dbReference type="PANTHER" id="PTHR24246:SF27">
    <property type="entry name" value="ADENOSINE RECEPTOR, ISOFORM A"/>
    <property type="match status" value="1"/>
</dbReference>
<dbReference type="Pfam" id="PF00001">
    <property type="entry name" value="7tm_1"/>
    <property type="match status" value="1"/>
</dbReference>
<keyword evidence="2" id="KW-1003">Cell membrane</keyword>
<evidence type="ECO:0000256" key="3">
    <source>
        <dbReference type="ARBA" id="ARBA00022692"/>
    </source>
</evidence>
<organism evidence="12 13">
    <name type="scientific">Porites lobata</name>
    <dbReference type="NCBI Taxonomy" id="104759"/>
    <lineage>
        <taxon>Eukaryota</taxon>
        <taxon>Metazoa</taxon>
        <taxon>Cnidaria</taxon>
        <taxon>Anthozoa</taxon>
        <taxon>Hexacorallia</taxon>
        <taxon>Scleractinia</taxon>
        <taxon>Fungiina</taxon>
        <taxon>Poritidae</taxon>
        <taxon>Porites</taxon>
    </lineage>
</organism>
<feature type="transmembrane region" description="Helical" evidence="10">
    <location>
        <begin position="197"/>
        <end position="215"/>
    </location>
</feature>
<name>A0ABN8R5K2_9CNID</name>
<feature type="transmembrane region" description="Helical" evidence="10">
    <location>
        <begin position="154"/>
        <end position="177"/>
    </location>
</feature>
<dbReference type="InterPro" id="IPR000276">
    <property type="entry name" value="GPCR_Rhodpsn"/>
</dbReference>
<feature type="domain" description="G-protein coupled receptors family 1 profile" evidence="11">
    <location>
        <begin position="1"/>
        <end position="213"/>
    </location>
</feature>
<evidence type="ECO:0000256" key="7">
    <source>
        <dbReference type="ARBA" id="ARBA00023170"/>
    </source>
</evidence>
<dbReference type="Gene3D" id="1.20.1070.10">
    <property type="entry name" value="Rhodopsin 7-helix transmembrane proteins"/>
    <property type="match status" value="2"/>
</dbReference>
<keyword evidence="4 10" id="KW-1133">Transmembrane helix</keyword>
<evidence type="ECO:0000256" key="8">
    <source>
        <dbReference type="ARBA" id="ARBA00023180"/>
    </source>
</evidence>
<evidence type="ECO:0000256" key="5">
    <source>
        <dbReference type="ARBA" id="ARBA00023040"/>
    </source>
</evidence>
<feature type="transmembrane region" description="Helical" evidence="10">
    <location>
        <begin position="42"/>
        <end position="64"/>
    </location>
</feature>
<keyword evidence="5" id="KW-0297">G-protein coupled receptor</keyword>
<dbReference type="PRINTS" id="PR00237">
    <property type="entry name" value="GPCRRHODOPSN"/>
</dbReference>
<evidence type="ECO:0000256" key="2">
    <source>
        <dbReference type="ARBA" id="ARBA00022475"/>
    </source>
</evidence>
<evidence type="ECO:0000256" key="1">
    <source>
        <dbReference type="ARBA" id="ARBA00004651"/>
    </source>
</evidence>
<reference evidence="12 13" key="1">
    <citation type="submission" date="2022-05" db="EMBL/GenBank/DDBJ databases">
        <authorList>
            <consortium name="Genoscope - CEA"/>
            <person name="William W."/>
        </authorList>
    </citation>
    <scope>NUCLEOTIDE SEQUENCE [LARGE SCALE GENOMIC DNA]</scope>
</reference>